<dbReference type="InterPro" id="IPR025072">
    <property type="entry name" value="Fur_reg_FbpA"/>
</dbReference>
<evidence type="ECO:0000313" key="1">
    <source>
        <dbReference type="EMBL" id="TLS36083.1"/>
    </source>
</evidence>
<evidence type="ECO:0000313" key="2">
    <source>
        <dbReference type="Proteomes" id="UP000308230"/>
    </source>
</evidence>
<comment type="caution">
    <text evidence="1">The sequence shown here is derived from an EMBL/GenBank/DDBJ whole genome shotgun (WGS) entry which is preliminary data.</text>
</comment>
<dbReference type="AlphaFoldDB" id="A0A5R9F5J1"/>
<sequence length="56" mass="6744">MPELARNGLLEKDQLINELINFQLYKMPDGKQLYEASMEELKHEYNKVKQKIKKYT</sequence>
<accession>A0A5R9F5J1</accession>
<proteinExistence type="predicted"/>
<dbReference type="OrthoDB" id="2939902at2"/>
<dbReference type="Pfam" id="PF13076">
    <property type="entry name" value="Fur_reg_FbpA"/>
    <property type="match status" value="1"/>
</dbReference>
<dbReference type="Proteomes" id="UP000308230">
    <property type="component" value="Unassembled WGS sequence"/>
</dbReference>
<gene>
    <name evidence="1" type="primary">fbpA</name>
    <name evidence="1" type="ORF">FCL54_16985</name>
</gene>
<organism evidence="1 2">
    <name type="scientific">Exobacillus caeni</name>
    <dbReference type="NCBI Taxonomy" id="2574798"/>
    <lineage>
        <taxon>Bacteria</taxon>
        <taxon>Bacillati</taxon>
        <taxon>Bacillota</taxon>
        <taxon>Bacilli</taxon>
        <taxon>Bacillales</taxon>
        <taxon>Guptibacillaceae</taxon>
        <taxon>Exobacillus</taxon>
    </lineage>
</organism>
<dbReference type="RefSeq" id="WP_138127974.1">
    <property type="nucleotide sequence ID" value="NZ_SWLG01000013.1"/>
</dbReference>
<protein>
    <submittedName>
        <fullName evidence="1">Fur-regulated basic protein FbpA</fullName>
    </submittedName>
</protein>
<reference evidence="1 2" key="1">
    <citation type="submission" date="2019-04" db="EMBL/GenBank/DDBJ databases">
        <title>Bacillus caeni sp. nov., a bacterium isolated from mangrove sediment.</title>
        <authorList>
            <person name="Huang H."/>
            <person name="Mo K."/>
            <person name="Hu Y."/>
        </authorList>
    </citation>
    <scope>NUCLEOTIDE SEQUENCE [LARGE SCALE GENOMIC DNA]</scope>
    <source>
        <strain evidence="1 2">HB172195</strain>
    </source>
</reference>
<name>A0A5R9F5J1_9BACL</name>
<dbReference type="EMBL" id="SWLG01000013">
    <property type="protein sequence ID" value="TLS36083.1"/>
    <property type="molecule type" value="Genomic_DNA"/>
</dbReference>
<keyword evidence="2" id="KW-1185">Reference proteome</keyword>